<feature type="transmembrane region" description="Helical" evidence="13">
    <location>
        <begin position="12"/>
        <end position="31"/>
    </location>
</feature>
<evidence type="ECO:0000256" key="9">
    <source>
        <dbReference type="ARBA" id="ARBA00022982"/>
    </source>
</evidence>
<evidence type="ECO:0000313" key="15">
    <source>
        <dbReference type="Proteomes" id="UP000696573"/>
    </source>
</evidence>
<comment type="function">
    <text evidence="1">Accessory subunit of the mitochondrial membrane respiratory chain NADH dehydrogenase (Complex I), that is believed not to be involved in catalysis. Complex I functions in the transfer of electrons from NADH to the respiratory chain. The immediate electron acceptor for the enzyme is believed to be ubiquinone.</text>
</comment>
<dbReference type="PANTHER" id="PTHR17098:SF2">
    <property type="entry name" value="NADH DEHYDROGENASE [UBIQUINONE] 1 ALPHA SUBCOMPLEX SUBUNIT 1"/>
    <property type="match status" value="1"/>
</dbReference>
<evidence type="ECO:0000256" key="10">
    <source>
        <dbReference type="ARBA" id="ARBA00022989"/>
    </source>
</evidence>
<keyword evidence="11" id="KW-0496">Mitochondrion</keyword>
<keyword evidence="9" id="KW-0249">Electron transport</keyword>
<comment type="subcellular location">
    <subcellularLocation>
        <location evidence="2">Mitochondrion inner membrane</location>
        <topology evidence="2">Single-pass membrane protein</topology>
        <orientation evidence="2">Matrix side</orientation>
    </subcellularLocation>
</comment>
<keyword evidence="10 13" id="KW-1133">Transmembrane helix</keyword>
<evidence type="ECO:0000256" key="7">
    <source>
        <dbReference type="ARBA" id="ARBA00022692"/>
    </source>
</evidence>
<dbReference type="InterPro" id="IPR017384">
    <property type="entry name" value="NADH_Ub_cplx-1_asu_su-1"/>
</dbReference>
<dbReference type="AlphaFoldDB" id="A0A9N9UWN2"/>
<evidence type="ECO:0000256" key="4">
    <source>
        <dbReference type="ARBA" id="ARBA00016392"/>
    </source>
</evidence>
<keyword evidence="12 13" id="KW-0472">Membrane</keyword>
<keyword evidence="6" id="KW-0679">Respiratory chain</keyword>
<name>A0A9N9UWN2_9HYPO</name>
<comment type="caution">
    <text evidence="14">The sequence shown here is derived from an EMBL/GenBank/DDBJ whole genome shotgun (WGS) entry which is preliminary data.</text>
</comment>
<evidence type="ECO:0000256" key="5">
    <source>
        <dbReference type="ARBA" id="ARBA00022448"/>
    </source>
</evidence>
<keyword evidence="7 13" id="KW-0812">Transmembrane</keyword>
<dbReference type="GO" id="GO:0005743">
    <property type="term" value="C:mitochondrial inner membrane"/>
    <property type="evidence" value="ECO:0007669"/>
    <property type="project" value="UniProtKB-SubCell"/>
</dbReference>
<evidence type="ECO:0000313" key="14">
    <source>
        <dbReference type="EMBL" id="CAH0014788.1"/>
    </source>
</evidence>
<dbReference type="EMBL" id="CABFNQ020000438">
    <property type="protein sequence ID" value="CAH0014788.1"/>
    <property type="molecule type" value="Genomic_DNA"/>
</dbReference>
<keyword evidence="8" id="KW-0999">Mitochondrion inner membrane</keyword>
<dbReference type="Proteomes" id="UP000696573">
    <property type="component" value="Unassembled WGS sequence"/>
</dbReference>
<accession>A0A9N9UWN2</accession>
<gene>
    <name evidence="14" type="ORF">CRHIZ90672A_00016085</name>
</gene>
<evidence type="ECO:0000256" key="1">
    <source>
        <dbReference type="ARBA" id="ARBA00003195"/>
    </source>
</evidence>
<sequence length="90" mass="10100">MPIPFEALLPYGIMIVMFGATGTGLAALKTWHNEGKNPRYSLDQWDRLIGITVQQRDRRLTGSITGQVAQAVAPPGFELNNPWKLEKRYS</sequence>
<evidence type="ECO:0000256" key="3">
    <source>
        <dbReference type="ARBA" id="ARBA00009960"/>
    </source>
</evidence>
<evidence type="ECO:0000256" key="2">
    <source>
        <dbReference type="ARBA" id="ARBA00004298"/>
    </source>
</evidence>
<comment type="similarity">
    <text evidence="3">Belongs to the complex I NDUFA1 subunit family.</text>
</comment>
<evidence type="ECO:0000256" key="13">
    <source>
        <dbReference type="SAM" id="Phobius"/>
    </source>
</evidence>
<reference evidence="14" key="1">
    <citation type="submission" date="2021-10" db="EMBL/GenBank/DDBJ databases">
        <authorList>
            <person name="Piombo E."/>
        </authorList>
    </citation>
    <scope>NUCLEOTIDE SEQUENCE</scope>
</reference>
<protein>
    <recommendedName>
        <fullName evidence="4">NADH dehydrogenase [ubiquinone] 1 alpha subcomplex subunit 1</fullName>
    </recommendedName>
</protein>
<keyword evidence="5" id="KW-0813">Transport</keyword>
<evidence type="ECO:0000256" key="6">
    <source>
        <dbReference type="ARBA" id="ARBA00022660"/>
    </source>
</evidence>
<proteinExistence type="inferred from homology"/>
<evidence type="ECO:0000256" key="12">
    <source>
        <dbReference type="ARBA" id="ARBA00023136"/>
    </source>
</evidence>
<dbReference type="Pfam" id="PF15879">
    <property type="entry name" value="MWFE"/>
    <property type="match status" value="1"/>
</dbReference>
<keyword evidence="15" id="KW-1185">Reference proteome</keyword>
<evidence type="ECO:0000256" key="11">
    <source>
        <dbReference type="ARBA" id="ARBA00023128"/>
    </source>
</evidence>
<dbReference type="PANTHER" id="PTHR17098">
    <property type="entry name" value="NADH-UBIQUINONE OXIDOREDUCTASE MWFE SUBUNIT"/>
    <property type="match status" value="1"/>
</dbReference>
<dbReference type="OrthoDB" id="1920692at2759"/>
<evidence type="ECO:0000256" key="8">
    <source>
        <dbReference type="ARBA" id="ARBA00022792"/>
    </source>
</evidence>
<organism evidence="14 15">
    <name type="scientific">Clonostachys rhizophaga</name>
    <dbReference type="NCBI Taxonomy" id="160324"/>
    <lineage>
        <taxon>Eukaryota</taxon>
        <taxon>Fungi</taxon>
        <taxon>Dikarya</taxon>
        <taxon>Ascomycota</taxon>
        <taxon>Pezizomycotina</taxon>
        <taxon>Sordariomycetes</taxon>
        <taxon>Hypocreomycetidae</taxon>
        <taxon>Hypocreales</taxon>
        <taxon>Bionectriaceae</taxon>
        <taxon>Clonostachys</taxon>
    </lineage>
</organism>